<organism evidence="3 4">
    <name type="scientific">Microthyrium microscopicum</name>
    <dbReference type="NCBI Taxonomy" id="703497"/>
    <lineage>
        <taxon>Eukaryota</taxon>
        <taxon>Fungi</taxon>
        <taxon>Dikarya</taxon>
        <taxon>Ascomycota</taxon>
        <taxon>Pezizomycotina</taxon>
        <taxon>Dothideomycetes</taxon>
        <taxon>Dothideomycetes incertae sedis</taxon>
        <taxon>Microthyriales</taxon>
        <taxon>Microthyriaceae</taxon>
        <taxon>Microthyrium</taxon>
    </lineage>
</organism>
<name>A0A6A6UBJ9_9PEZI</name>
<feature type="compositionally biased region" description="Low complexity" evidence="1">
    <location>
        <begin position="141"/>
        <end position="169"/>
    </location>
</feature>
<dbReference type="AlphaFoldDB" id="A0A6A6UBJ9"/>
<accession>A0A6A6UBJ9</accession>
<feature type="region of interest" description="Disordered" evidence="1">
    <location>
        <begin position="126"/>
        <end position="169"/>
    </location>
</feature>
<keyword evidence="4" id="KW-1185">Reference proteome</keyword>
<gene>
    <name evidence="3" type="ORF">BT63DRAFT_265051</name>
</gene>
<evidence type="ECO:0000256" key="1">
    <source>
        <dbReference type="SAM" id="MobiDB-lite"/>
    </source>
</evidence>
<sequence>MHNNEQGKTTLEELVMEIEKVGTWRLESKSTEVKLQLPASTPQPQHQQILIYKASFPLLHTRIYILSFLTHLSGALFFSLRLIYCHIHPTISVGAIAEPNHRQHVPHQGQEGRRRIRHSLPSTRTLYTPRTSFRPLPKTLSPNNPARTTTSSTSTACAPSTATSPGLCRTKAQAKATSSTTGCAIRPSQSAKQ</sequence>
<evidence type="ECO:0000313" key="4">
    <source>
        <dbReference type="Proteomes" id="UP000799302"/>
    </source>
</evidence>
<dbReference type="Proteomes" id="UP000799302">
    <property type="component" value="Unassembled WGS sequence"/>
</dbReference>
<keyword evidence="2" id="KW-0472">Membrane</keyword>
<evidence type="ECO:0000256" key="2">
    <source>
        <dbReference type="SAM" id="Phobius"/>
    </source>
</evidence>
<keyword evidence="2" id="KW-0812">Transmembrane</keyword>
<protein>
    <submittedName>
        <fullName evidence="3">Uncharacterized protein</fullName>
    </submittedName>
</protein>
<evidence type="ECO:0000313" key="3">
    <source>
        <dbReference type="EMBL" id="KAF2669625.1"/>
    </source>
</evidence>
<keyword evidence="2" id="KW-1133">Transmembrane helix</keyword>
<dbReference type="EMBL" id="MU004235">
    <property type="protein sequence ID" value="KAF2669625.1"/>
    <property type="molecule type" value="Genomic_DNA"/>
</dbReference>
<proteinExistence type="predicted"/>
<feature type="transmembrane region" description="Helical" evidence="2">
    <location>
        <begin position="63"/>
        <end position="84"/>
    </location>
</feature>
<reference evidence="3" key="1">
    <citation type="journal article" date="2020" name="Stud. Mycol.">
        <title>101 Dothideomycetes genomes: a test case for predicting lifestyles and emergence of pathogens.</title>
        <authorList>
            <person name="Haridas S."/>
            <person name="Albert R."/>
            <person name="Binder M."/>
            <person name="Bloem J."/>
            <person name="Labutti K."/>
            <person name="Salamov A."/>
            <person name="Andreopoulos B."/>
            <person name="Baker S."/>
            <person name="Barry K."/>
            <person name="Bills G."/>
            <person name="Bluhm B."/>
            <person name="Cannon C."/>
            <person name="Castanera R."/>
            <person name="Culley D."/>
            <person name="Daum C."/>
            <person name="Ezra D."/>
            <person name="Gonzalez J."/>
            <person name="Henrissat B."/>
            <person name="Kuo A."/>
            <person name="Liang C."/>
            <person name="Lipzen A."/>
            <person name="Lutzoni F."/>
            <person name="Magnuson J."/>
            <person name="Mondo S."/>
            <person name="Nolan M."/>
            <person name="Ohm R."/>
            <person name="Pangilinan J."/>
            <person name="Park H.-J."/>
            <person name="Ramirez L."/>
            <person name="Alfaro M."/>
            <person name="Sun H."/>
            <person name="Tritt A."/>
            <person name="Yoshinaga Y."/>
            <person name="Zwiers L.-H."/>
            <person name="Turgeon B."/>
            <person name="Goodwin S."/>
            <person name="Spatafora J."/>
            <person name="Crous P."/>
            <person name="Grigoriev I."/>
        </authorList>
    </citation>
    <scope>NUCLEOTIDE SEQUENCE</scope>
    <source>
        <strain evidence="3">CBS 115976</strain>
    </source>
</reference>